<reference evidence="3" key="1">
    <citation type="submission" date="2020-10" db="EMBL/GenBank/DDBJ databases">
        <authorList>
            <person name="Castelo-Branco R."/>
            <person name="Eusebio N."/>
            <person name="Adriana R."/>
            <person name="Vieira A."/>
            <person name="Brugerolle De Fraissinette N."/>
            <person name="Rezende De Castro R."/>
            <person name="Schneider M.P."/>
            <person name="Vasconcelos V."/>
            <person name="Leao P.N."/>
        </authorList>
    </citation>
    <scope>NUCLEOTIDE SEQUENCE</scope>
    <source>
        <strain evidence="3">LEGE 07157</strain>
    </source>
</reference>
<dbReference type="Pfam" id="PF05860">
    <property type="entry name" value="TPS"/>
    <property type="match status" value="1"/>
</dbReference>
<dbReference type="SMART" id="SM00912">
    <property type="entry name" value="Haemagg_act"/>
    <property type="match status" value="1"/>
</dbReference>
<evidence type="ECO:0000313" key="3">
    <source>
        <dbReference type="EMBL" id="MBE9117694.1"/>
    </source>
</evidence>
<evidence type="ECO:0000256" key="1">
    <source>
        <dbReference type="SAM" id="MobiDB-lite"/>
    </source>
</evidence>
<keyword evidence="4" id="KW-1185">Reference proteome</keyword>
<dbReference type="EMBL" id="JADEWZ010000028">
    <property type="protein sequence ID" value="MBE9117694.1"/>
    <property type="molecule type" value="Genomic_DNA"/>
</dbReference>
<comment type="caution">
    <text evidence="3">The sequence shown here is derived from an EMBL/GenBank/DDBJ whole genome shotgun (WGS) entry which is preliminary data.</text>
</comment>
<dbReference type="NCBIfam" id="TIGR01901">
    <property type="entry name" value="adhes_NPXG"/>
    <property type="match status" value="1"/>
</dbReference>
<organism evidence="3 4">
    <name type="scientific">Lusitaniella coriacea LEGE 07157</name>
    <dbReference type="NCBI Taxonomy" id="945747"/>
    <lineage>
        <taxon>Bacteria</taxon>
        <taxon>Bacillati</taxon>
        <taxon>Cyanobacteriota</taxon>
        <taxon>Cyanophyceae</taxon>
        <taxon>Spirulinales</taxon>
        <taxon>Lusitaniellaceae</taxon>
        <taxon>Lusitaniella</taxon>
    </lineage>
</organism>
<evidence type="ECO:0000259" key="2">
    <source>
        <dbReference type="SMART" id="SM00912"/>
    </source>
</evidence>
<proteinExistence type="predicted"/>
<sequence>MKFSLANLNWAKLITNRSRRAIANPKTPILFLSGLLLTSAFPQVVSGQILGDNTLPNSTLVNTAITPTGTLHQIQGGTTVGSNLFHSFSQFNVLLNETAYFNNIATISNIITRVTGGQLSHINGRILANGAANLFLINPSGIIFGENAQLAIGGSFFASTADSVVFADGSFYSATIPNTPLLTVSVPVGLQLGANPGSIINRSRASSLIVPNRLVGLEVLPSQTLALIGGDLQLEGGYLTTLGGTIQLASAANGQFKLNGDNSGLQTLRNINLSNGAIVDASGLGGGSVQLFGEQISLTQRSRLISDTFGNFDGRGIEIQGTQLQLDNTSYISTSTFGTGNAGSLRIHTDVVDLQGKTPFEVTQQLLDFTFNPLNLSNGLYSLSLGSGAGGQIEIDTKRLFMNNGANILTTAIFDGSGGNITIEASEFAELDNGSLIVTGTVGSGNAGNLLVRGGQIRVLNGTSLSTTPAASSSGKGGDIRAIADTLEINGTPDNAPVPGGLFTTTLGLAEAGNLSVSANRLIVTNGAQISAASSGAAQGGAIDVTAESIELSGLSHDGQFLSGIFSSTSLLTVSGQPGNANAGNLTVNATRVRVKDGAQISVATGNAGAAGTLKINATESIEVSGFATGVDPKVEAVSFGIIGDGIVPSAIESNTNSSGAAGDLNLQTKRLSVSNGAEVGVRGTSNGAAGDLVVQANSIRLNNRGTLSATTNSGTGGNIRLQASDIVMRDNSRIATDAGNVDGGNIEIETEVLVAQGNSDITANAKQGRGGRVLISARTILGARFREYLTPENDITATSELGAEFSGFVDIQTLNVNPTAGLRELPTDTIDPSNRIASGCTTYAQSRFSITGRGGLPQNPTASLPGQTVWRDMQSFSTATKPRTFAATPQSSSTPQESISPDLVEANSWTINEKGNVELVAHHSPGMVQGSRFSPPKC</sequence>
<evidence type="ECO:0000313" key="4">
    <source>
        <dbReference type="Proteomes" id="UP000654482"/>
    </source>
</evidence>
<dbReference type="InterPro" id="IPR012334">
    <property type="entry name" value="Pectin_lyas_fold"/>
</dbReference>
<dbReference type="InterPro" id="IPR008638">
    <property type="entry name" value="FhaB/CdiA-like_TPS"/>
</dbReference>
<dbReference type="InterPro" id="IPR011050">
    <property type="entry name" value="Pectin_lyase_fold/virulence"/>
</dbReference>
<dbReference type="Gene3D" id="2.160.20.10">
    <property type="entry name" value="Single-stranded right-handed beta-helix, Pectin lyase-like"/>
    <property type="match status" value="3"/>
</dbReference>
<feature type="region of interest" description="Disordered" evidence="1">
    <location>
        <begin position="882"/>
        <end position="902"/>
    </location>
</feature>
<dbReference type="AlphaFoldDB" id="A0A8J7J4W4"/>
<dbReference type="SUPFAM" id="SSF51126">
    <property type="entry name" value="Pectin lyase-like"/>
    <property type="match status" value="3"/>
</dbReference>
<feature type="domain" description="Filamentous haemagglutinin FhaB/tRNA nuclease CdiA-like TPS" evidence="2">
    <location>
        <begin position="56"/>
        <end position="167"/>
    </location>
</feature>
<dbReference type="Proteomes" id="UP000654482">
    <property type="component" value="Unassembled WGS sequence"/>
</dbReference>
<dbReference type="RefSeq" id="WP_194030776.1">
    <property type="nucleotide sequence ID" value="NZ_JADEWZ010000028.1"/>
</dbReference>
<accession>A0A8J7J4W4</accession>
<protein>
    <submittedName>
        <fullName evidence="3">S-layer family protein</fullName>
    </submittedName>
</protein>
<name>A0A8J7J4W4_9CYAN</name>
<feature type="compositionally biased region" description="Polar residues" evidence="1">
    <location>
        <begin position="882"/>
        <end position="900"/>
    </location>
</feature>
<gene>
    <name evidence="3" type="ORF">IQ249_17495</name>
</gene>